<dbReference type="PIRSF" id="PIRSF024492">
    <property type="entry name" value="UCP024492"/>
    <property type="match status" value="1"/>
</dbReference>
<name>A0A2M6ZHA3_9BACT</name>
<dbReference type="InterPro" id="IPR007438">
    <property type="entry name" value="DUF488"/>
</dbReference>
<sequence>MNFISNFIKHILGKRGNGRHNGEFLYTIGYEGLQVEDFVNRLKENNVKVLADVREIPLSRKKGFSKSQIENAVNQQGIKYIHLKKLGSPSALRKEVKKNGDYEQFFDEYEGYLETQKEELRSLLNLVENTICCLMCFEKDVGVCHRKIIASEVKRIDRNGLQVVHL</sequence>
<proteinExistence type="predicted"/>
<gene>
    <name evidence="1" type="ORF">COS91_02840</name>
</gene>
<reference evidence="2" key="1">
    <citation type="submission" date="2017-09" db="EMBL/GenBank/DDBJ databases">
        <title>Depth-based differentiation of microbial function through sediment-hosted aquifers and enrichment of novel symbionts in the deep terrestrial subsurface.</title>
        <authorList>
            <person name="Probst A.J."/>
            <person name="Ladd B."/>
            <person name="Jarett J.K."/>
            <person name="Geller-Mcgrath D.E."/>
            <person name="Sieber C.M.K."/>
            <person name="Emerson J.B."/>
            <person name="Anantharaman K."/>
            <person name="Thomas B.C."/>
            <person name="Malmstrom R."/>
            <person name="Stieglmeier M."/>
            <person name="Klingl A."/>
            <person name="Woyke T."/>
            <person name="Ryan C.M."/>
            <person name="Banfield J.F."/>
        </authorList>
    </citation>
    <scope>NUCLEOTIDE SEQUENCE [LARGE SCALE GENOMIC DNA]</scope>
</reference>
<evidence type="ECO:0008006" key="3">
    <source>
        <dbReference type="Google" id="ProtNLM"/>
    </source>
</evidence>
<dbReference type="Proteomes" id="UP000229227">
    <property type="component" value="Unassembled WGS sequence"/>
</dbReference>
<protein>
    <recommendedName>
        <fullName evidence="3">DUF488 domain-containing protein</fullName>
    </recommendedName>
</protein>
<dbReference type="InterPro" id="IPR014519">
    <property type="entry name" value="UCP024492"/>
</dbReference>
<dbReference type="PANTHER" id="PTHR39337:SF1">
    <property type="entry name" value="BLR5642 PROTEIN"/>
    <property type="match status" value="1"/>
</dbReference>
<dbReference type="PANTHER" id="PTHR39337">
    <property type="entry name" value="BLR5642 PROTEIN"/>
    <property type="match status" value="1"/>
</dbReference>
<dbReference type="AlphaFoldDB" id="A0A2M6ZHA3"/>
<evidence type="ECO:0000313" key="1">
    <source>
        <dbReference type="EMBL" id="PIU51752.1"/>
    </source>
</evidence>
<dbReference type="Pfam" id="PF04343">
    <property type="entry name" value="DUF488"/>
    <property type="match status" value="1"/>
</dbReference>
<accession>A0A2M6ZHA3</accession>
<dbReference type="EMBL" id="PEWN01000046">
    <property type="protein sequence ID" value="PIU51752.1"/>
    <property type="molecule type" value="Genomic_DNA"/>
</dbReference>
<evidence type="ECO:0000313" key="2">
    <source>
        <dbReference type="Proteomes" id="UP000229227"/>
    </source>
</evidence>
<organism evidence="1 2">
    <name type="scientific">Candidatus Desantisbacteria bacterium CG07_land_8_20_14_0_80_39_15</name>
    <dbReference type="NCBI Taxonomy" id="1974549"/>
    <lineage>
        <taxon>Bacteria</taxon>
        <taxon>Candidatus Desantisiibacteriota</taxon>
    </lineage>
</organism>
<comment type="caution">
    <text evidence="1">The sequence shown here is derived from an EMBL/GenBank/DDBJ whole genome shotgun (WGS) entry which is preliminary data.</text>
</comment>